<feature type="domain" description="Tr-type G" evidence="3">
    <location>
        <begin position="77"/>
        <end position="167"/>
    </location>
</feature>
<dbReference type="Gene3D" id="3.40.50.300">
    <property type="entry name" value="P-loop containing nucleotide triphosphate hydrolases"/>
    <property type="match status" value="1"/>
</dbReference>
<keyword evidence="1" id="KW-0547">Nucleotide-binding</keyword>
<sequence>MVHPERTVRVLGPSLAGKKTLMGVLIYMCGLDLKMIEQLQAENIGKYDQIIDHFRRKKISPVFSAKSGPVRFTDSLQPDGVIYVVDATDPHHSALSNELDLTVSEKETLKATGSLILVVNKMDKVNWSKEEYERITKAAIQQLGTIGVPFTRIQTVPVSAIQGDNILEPSPKCSWHDASRASASGDEISGTVFDCIDRI</sequence>
<evidence type="ECO:0000256" key="1">
    <source>
        <dbReference type="ARBA" id="ARBA00022741"/>
    </source>
</evidence>
<keyword evidence="2" id="KW-0342">GTP-binding</keyword>
<organism evidence="4 5">
    <name type="scientific">Macrophomina phaseolina</name>
    <dbReference type="NCBI Taxonomy" id="35725"/>
    <lineage>
        <taxon>Eukaryota</taxon>
        <taxon>Fungi</taxon>
        <taxon>Dikarya</taxon>
        <taxon>Ascomycota</taxon>
        <taxon>Pezizomycotina</taxon>
        <taxon>Dothideomycetes</taxon>
        <taxon>Dothideomycetes incertae sedis</taxon>
        <taxon>Botryosphaeriales</taxon>
        <taxon>Botryosphaeriaceae</taxon>
        <taxon>Macrophomina</taxon>
    </lineage>
</organism>
<keyword evidence="4" id="KW-0378">Hydrolase</keyword>
<dbReference type="EMBL" id="JAGTJR010000010">
    <property type="protein sequence ID" value="KAH7053203.1"/>
    <property type="molecule type" value="Genomic_DNA"/>
</dbReference>
<evidence type="ECO:0000256" key="2">
    <source>
        <dbReference type="ARBA" id="ARBA00023134"/>
    </source>
</evidence>
<dbReference type="Pfam" id="PF00009">
    <property type="entry name" value="GTP_EFTU"/>
    <property type="match status" value="1"/>
</dbReference>
<accession>A0ABQ8GE03</accession>
<comment type="caution">
    <text evidence="4">The sequence shown here is derived from an EMBL/GenBank/DDBJ whole genome shotgun (WGS) entry which is preliminary data.</text>
</comment>
<gene>
    <name evidence="4" type="ORF">B0J12DRAFT_659051</name>
</gene>
<proteinExistence type="predicted"/>
<evidence type="ECO:0000313" key="5">
    <source>
        <dbReference type="Proteomes" id="UP000774617"/>
    </source>
</evidence>
<dbReference type="SUPFAM" id="SSF52540">
    <property type="entry name" value="P-loop containing nucleoside triphosphate hydrolases"/>
    <property type="match status" value="1"/>
</dbReference>
<dbReference type="InterPro" id="IPR027417">
    <property type="entry name" value="P-loop_NTPase"/>
</dbReference>
<dbReference type="Proteomes" id="UP000774617">
    <property type="component" value="Unassembled WGS sequence"/>
</dbReference>
<evidence type="ECO:0000313" key="4">
    <source>
        <dbReference type="EMBL" id="KAH7053203.1"/>
    </source>
</evidence>
<dbReference type="InterPro" id="IPR000795">
    <property type="entry name" value="T_Tr_GTP-bd_dom"/>
</dbReference>
<dbReference type="PANTHER" id="PTHR23115">
    <property type="entry name" value="TRANSLATION FACTOR"/>
    <property type="match status" value="1"/>
</dbReference>
<protein>
    <submittedName>
        <fullName evidence="4">P-loop containing nucleoside triphosphate hydrolase protein</fullName>
    </submittedName>
</protein>
<dbReference type="GO" id="GO:0016787">
    <property type="term" value="F:hydrolase activity"/>
    <property type="evidence" value="ECO:0007669"/>
    <property type="project" value="UniProtKB-KW"/>
</dbReference>
<reference evidence="4 5" key="1">
    <citation type="journal article" date="2021" name="Nat. Commun.">
        <title>Genetic determinants of endophytism in the Arabidopsis root mycobiome.</title>
        <authorList>
            <person name="Mesny F."/>
            <person name="Miyauchi S."/>
            <person name="Thiergart T."/>
            <person name="Pickel B."/>
            <person name="Atanasova L."/>
            <person name="Karlsson M."/>
            <person name="Huettel B."/>
            <person name="Barry K.W."/>
            <person name="Haridas S."/>
            <person name="Chen C."/>
            <person name="Bauer D."/>
            <person name="Andreopoulos W."/>
            <person name="Pangilinan J."/>
            <person name="LaButti K."/>
            <person name="Riley R."/>
            <person name="Lipzen A."/>
            <person name="Clum A."/>
            <person name="Drula E."/>
            <person name="Henrissat B."/>
            <person name="Kohler A."/>
            <person name="Grigoriev I.V."/>
            <person name="Martin F.M."/>
            <person name="Hacquard S."/>
        </authorList>
    </citation>
    <scope>NUCLEOTIDE SEQUENCE [LARGE SCALE GENOMIC DNA]</scope>
    <source>
        <strain evidence="4 5">MPI-SDFR-AT-0080</strain>
    </source>
</reference>
<dbReference type="InterPro" id="IPR050100">
    <property type="entry name" value="TRAFAC_GTPase_members"/>
</dbReference>
<name>A0ABQ8GE03_9PEZI</name>
<keyword evidence="5" id="KW-1185">Reference proteome</keyword>
<evidence type="ECO:0000259" key="3">
    <source>
        <dbReference type="Pfam" id="PF00009"/>
    </source>
</evidence>